<feature type="compositionally biased region" description="Basic and acidic residues" evidence="1">
    <location>
        <begin position="47"/>
        <end position="81"/>
    </location>
</feature>
<comment type="caution">
    <text evidence="2">The sequence shown here is derived from an EMBL/GenBank/DDBJ whole genome shotgun (WGS) entry which is preliminary data.</text>
</comment>
<sequence>MESSTFGSLGESEESSDVCSCRHLSASSGTWPECEESDEEDLPGCEATERPLRDATGRQLREATERQLREATEEATSEAKHLVPADELWDLPLTLDGKFVLERIDEGEDEERSCASSFGVESFARGLTGGTGLSSLDVESFTGGLTGLSSLAVESFNRGLTGGTGPSSAEVESFSREVSNASDEELAGLWSAVNNSGIGSGGRPKNEGKWL</sequence>
<gene>
    <name evidence="2" type="ORF">PGLA1383_LOCUS52770</name>
</gene>
<keyword evidence="3" id="KW-1185">Reference proteome</keyword>
<feature type="non-terminal residue" evidence="2">
    <location>
        <position position="1"/>
    </location>
</feature>
<evidence type="ECO:0000313" key="3">
    <source>
        <dbReference type="Proteomes" id="UP000654075"/>
    </source>
</evidence>
<dbReference type="Proteomes" id="UP000654075">
    <property type="component" value="Unassembled WGS sequence"/>
</dbReference>
<protein>
    <submittedName>
        <fullName evidence="2">Uncharacterized protein</fullName>
    </submittedName>
</protein>
<proteinExistence type="predicted"/>
<dbReference type="EMBL" id="CAJNNV010031694">
    <property type="protein sequence ID" value="CAE8637404.1"/>
    <property type="molecule type" value="Genomic_DNA"/>
</dbReference>
<feature type="compositionally biased region" description="Acidic residues" evidence="1">
    <location>
        <begin position="33"/>
        <end position="43"/>
    </location>
</feature>
<reference evidence="2" key="1">
    <citation type="submission" date="2021-02" db="EMBL/GenBank/DDBJ databases">
        <authorList>
            <person name="Dougan E. K."/>
            <person name="Rhodes N."/>
            <person name="Thang M."/>
            <person name="Chan C."/>
        </authorList>
    </citation>
    <scope>NUCLEOTIDE SEQUENCE</scope>
</reference>
<organism evidence="2 3">
    <name type="scientific">Polarella glacialis</name>
    <name type="common">Dinoflagellate</name>
    <dbReference type="NCBI Taxonomy" id="89957"/>
    <lineage>
        <taxon>Eukaryota</taxon>
        <taxon>Sar</taxon>
        <taxon>Alveolata</taxon>
        <taxon>Dinophyceae</taxon>
        <taxon>Suessiales</taxon>
        <taxon>Suessiaceae</taxon>
        <taxon>Polarella</taxon>
    </lineage>
</organism>
<name>A0A813HII1_POLGL</name>
<evidence type="ECO:0000313" key="2">
    <source>
        <dbReference type="EMBL" id="CAE8637404.1"/>
    </source>
</evidence>
<evidence type="ECO:0000256" key="1">
    <source>
        <dbReference type="SAM" id="MobiDB-lite"/>
    </source>
</evidence>
<accession>A0A813HII1</accession>
<feature type="region of interest" description="Disordered" evidence="1">
    <location>
        <begin position="23"/>
        <end position="81"/>
    </location>
</feature>
<dbReference type="AlphaFoldDB" id="A0A813HII1"/>